<evidence type="ECO:0000313" key="2">
    <source>
        <dbReference type="Proteomes" id="UP001164733"/>
    </source>
</evidence>
<gene>
    <name evidence="1" type="ORF">LL038_17290</name>
</gene>
<keyword evidence="1" id="KW-0436">Ligase</keyword>
<dbReference type="PANTHER" id="PTHR36932">
    <property type="entry name" value="CAPSULAR POLYSACCHARIDE BIOSYNTHESIS PROTEIN"/>
    <property type="match status" value="1"/>
</dbReference>
<protein>
    <submittedName>
        <fullName evidence="1">Phenylacetate--CoA ligase family protein</fullName>
    </submittedName>
</protein>
<name>A0AA47I611_9CLOT</name>
<proteinExistence type="predicted"/>
<dbReference type="InterPro" id="IPR053158">
    <property type="entry name" value="CapK_Type1_Caps_Biosynth"/>
</dbReference>
<sequence>MKYFKLLWNLYKLKGNTVKTIEQIKSLQNKKLRKLLNYAYENSKYYRRTFEEAGITREQISTLPISAFPIIDKDLFMEHFDELVTNDDLNQNDIRKFDKEESVDQIKFKDKYHVVHSSGSTGKPGYFVYDEEAWDQMLLGIIRAAFWNMSMPKILKLLFKRPRIVYIAATDGRYGGAMAVSSGVEGVHANQLFLDIKTPIAEWIENLHKFKPNMIIGYPSAIKILGELLEKGEVQLKVSRVISCGEPLCGKLRDYIEKTFHADVVNIYGASESLALGVETNHEEGMYLFDDMNYIEVEDGTMYLTSLYNFAQPLIRYKISDQLVLKELDEKCIYPFNKVESILGRNEDIIWFEDKDGNREFLHPLAIEGFCVEGLLDYQFRQIDCNSFEMMIEVSDEEKKNSIQLGMLKNMAEILSTKHLEYVKFNVRFVEEILPDPQTGKKRLIVK</sequence>
<dbReference type="AlphaFoldDB" id="A0AA47I611"/>
<dbReference type="PANTHER" id="PTHR36932:SF1">
    <property type="entry name" value="CAPSULAR POLYSACCHARIDE BIOSYNTHESIS PROTEIN"/>
    <property type="match status" value="1"/>
</dbReference>
<evidence type="ECO:0000313" key="1">
    <source>
        <dbReference type="EMBL" id="WAG59380.1"/>
    </source>
</evidence>
<dbReference type="RefSeq" id="WP_216125041.1">
    <property type="nucleotide sequence ID" value="NZ_CP086239.1"/>
</dbReference>
<reference evidence="1" key="1">
    <citation type="submission" date="2021-11" db="EMBL/GenBank/DDBJ databases">
        <title>Clostridia strains as spoilage organisms.</title>
        <authorList>
            <person name="Wambui J."/>
            <person name="Stevens M.J.A."/>
            <person name="Stephan R."/>
        </authorList>
    </citation>
    <scope>NUCLEOTIDE SEQUENCE</scope>
    <source>
        <strain evidence="1">CF009</strain>
    </source>
</reference>
<organism evidence="1 2">
    <name type="scientific">Clostridium estertheticum</name>
    <dbReference type="NCBI Taxonomy" id="238834"/>
    <lineage>
        <taxon>Bacteria</taxon>
        <taxon>Bacillati</taxon>
        <taxon>Bacillota</taxon>
        <taxon>Clostridia</taxon>
        <taxon>Eubacteriales</taxon>
        <taxon>Clostridiaceae</taxon>
        <taxon>Clostridium</taxon>
    </lineage>
</organism>
<accession>A0AA47I611</accession>
<dbReference type="Proteomes" id="UP001164733">
    <property type="component" value="Chromosome"/>
</dbReference>
<dbReference type="GO" id="GO:0016874">
    <property type="term" value="F:ligase activity"/>
    <property type="evidence" value="ECO:0007669"/>
    <property type="project" value="UniProtKB-KW"/>
</dbReference>
<dbReference type="EMBL" id="CP086239">
    <property type="protein sequence ID" value="WAG59380.1"/>
    <property type="molecule type" value="Genomic_DNA"/>
</dbReference>